<reference evidence="1" key="1">
    <citation type="submission" date="2021-01" db="EMBL/GenBank/DDBJ databases">
        <authorList>
            <consortium name="Genoscope - CEA"/>
            <person name="William W."/>
        </authorList>
    </citation>
    <scope>NUCLEOTIDE SEQUENCE</scope>
</reference>
<protein>
    <submittedName>
        <fullName evidence="1">Uncharacterized protein</fullName>
    </submittedName>
</protein>
<keyword evidence="2" id="KW-1185">Reference proteome</keyword>
<organism evidence="1 2">
    <name type="scientific">Paramecium sonneborni</name>
    <dbReference type="NCBI Taxonomy" id="65129"/>
    <lineage>
        <taxon>Eukaryota</taxon>
        <taxon>Sar</taxon>
        <taxon>Alveolata</taxon>
        <taxon>Ciliophora</taxon>
        <taxon>Intramacronucleata</taxon>
        <taxon>Oligohymenophorea</taxon>
        <taxon>Peniculida</taxon>
        <taxon>Parameciidae</taxon>
        <taxon>Paramecium</taxon>
    </lineage>
</organism>
<dbReference type="AlphaFoldDB" id="A0A8S1LKQ8"/>
<dbReference type="EMBL" id="CAJJDN010000017">
    <property type="protein sequence ID" value="CAD8063314.1"/>
    <property type="molecule type" value="Genomic_DNA"/>
</dbReference>
<gene>
    <name evidence="1" type="ORF">PSON_ATCC_30995.1.T0170346</name>
</gene>
<sequence length="75" mass="9185">MQKVELNRFQRVQLMKCICEINKIIVVKYWQLINQIYKNGEYYQVKLVQKYNMSFIETSALENKNICSKMYCIHR</sequence>
<dbReference type="Proteomes" id="UP000692954">
    <property type="component" value="Unassembled WGS sequence"/>
</dbReference>
<name>A0A8S1LKQ8_9CILI</name>
<accession>A0A8S1LKQ8</accession>
<proteinExistence type="predicted"/>
<evidence type="ECO:0000313" key="2">
    <source>
        <dbReference type="Proteomes" id="UP000692954"/>
    </source>
</evidence>
<evidence type="ECO:0000313" key="1">
    <source>
        <dbReference type="EMBL" id="CAD8063314.1"/>
    </source>
</evidence>
<comment type="caution">
    <text evidence="1">The sequence shown here is derived from an EMBL/GenBank/DDBJ whole genome shotgun (WGS) entry which is preliminary data.</text>
</comment>